<evidence type="ECO:0000313" key="1">
    <source>
        <dbReference type="EMBL" id="KPM11157.1"/>
    </source>
</evidence>
<dbReference type="EMBL" id="JXLN01016587">
    <property type="protein sequence ID" value="KPM11157.1"/>
    <property type="molecule type" value="Genomic_DNA"/>
</dbReference>
<accession>A0A132AJR1</accession>
<proteinExistence type="predicted"/>
<reference evidence="1 2" key="1">
    <citation type="journal article" date="2015" name="Parasit. Vectors">
        <title>Draft genome of the scabies mite.</title>
        <authorList>
            <person name="Rider S.D.Jr."/>
            <person name="Morgan M.S."/>
            <person name="Arlian L.G."/>
        </authorList>
    </citation>
    <scope>NUCLEOTIDE SEQUENCE [LARGE SCALE GENOMIC DNA]</scope>
    <source>
        <strain evidence="1">Arlian Lab</strain>
    </source>
</reference>
<dbReference type="AlphaFoldDB" id="A0A132AJR1"/>
<sequence length="46" mass="5527">MMLPIRKITSMMVMRIWNIETKSIKKIMFVIEVSMVSIVIQIIMWI</sequence>
<comment type="caution">
    <text evidence="1">The sequence shown here is derived from an EMBL/GenBank/DDBJ whole genome shotgun (WGS) entry which is preliminary data.</text>
</comment>
<dbReference type="Proteomes" id="UP000616769">
    <property type="component" value="Unassembled WGS sequence"/>
</dbReference>
<evidence type="ECO:0000313" key="2">
    <source>
        <dbReference type="Proteomes" id="UP000616769"/>
    </source>
</evidence>
<gene>
    <name evidence="1" type="ORF">QR98_0097250</name>
</gene>
<organism evidence="1 2">
    <name type="scientific">Sarcoptes scabiei</name>
    <name type="common">Itch mite</name>
    <name type="synonym">Acarus scabiei</name>
    <dbReference type="NCBI Taxonomy" id="52283"/>
    <lineage>
        <taxon>Eukaryota</taxon>
        <taxon>Metazoa</taxon>
        <taxon>Ecdysozoa</taxon>
        <taxon>Arthropoda</taxon>
        <taxon>Chelicerata</taxon>
        <taxon>Arachnida</taxon>
        <taxon>Acari</taxon>
        <taxon>Acariformes</taxon>
        <taxon>Sarcoptiformes</taxon>
        <taxon>Astigmata</taxon>
        <taxon>Psoroptidia</taxon>
        <taxon>Sarcoptoidea</taxon>
        <taxon>Sarcoptidae</taxon>
        <taxon>Sarcoptinae</taxon>
        <taxon>Sarcoptes</taxon>
    </lineage>
</organism>
<name>A0A132AJR1_SARSC</name>
<protein>
    <submittedName>
        <fullName evidence="1">Uncharacterized protein</fullName>
    </submittedName>
</protein>
<dbReference type="VEuPathDB" id="VectorBase:SSCA010441"/>